<gene>
    <name evidence="1" type="ordered locus">Bsel_2624</name>
</gene>
<dbReference type="Proteomes" id="UP000000271">
    <property type="component" value="Chromosome"/>
</dbReference>
<reference evidence="1" key="1">
    <citation type="submission" date="2009-10" db="EMBL/GenBank/DDBJ databases">
        <title>Complete sequence of Bacillus selenitireducens MLS10.</title>
        <authorList>
            <consortium name="US DOE Joint Genome Institute"/>
            <person name="Lucas S."/>
            <person name="Copeland A."/>
            <person name="Lapidus A."/>
            <person name="Glavina del Rio T."/>
            <person name="Dalin E."/>
            <person name="Tice H."/>
            <person name="Bruce D."/>
            <person name="Goodwin L."/>
            <person name="Pitluck S."/>
            <person name="Sims D."/>
            <person name="Brettin T."/>
            <person name="Detter J.C."/>
            <person name="Han C."/>
            <person name="Larimer F."/>
            <person name="Land M."/>
            <person name="Hauser L."/>
            <person name="Kyrpides N."/>
            <person name="Ovchinnikova G."/>
            <person name="Stolz J."/>
        </authorList>
    </citation>
    <scope>NUCLEOTIDE SEQUENCE [LARGE SCALE GENOMIC DNA]</scope>
    <source>
        <strain evidence="1">MLS10</strain>
    </source>
</reference>
<dbReference type="HOGENOM" id="CLU_2931565_0_0_9"/>
<dbReference type="AlphaFoldDB" id="D6XXT1"/>
<evidence type="ECO:0000313" key="1">
    <source>
        <dbReference type="EMBL" id="ADI00124.1"/>
    </source>
</evidence>
<organism evidence="1 2">
    <name type="scientific">Bacillus selenitireducens (strain ATCC 700615 / DSM 15326 / MLS10)</name>
    <dbReference type="NCBI Taxonomy" id="439292"/>
    <lineage>
        <taxon>Bacteria</taxon>
        <taxon>Bacillati</taxon>
        <taxon>Bacillota</taxon>
        <taxon>Bacilli</taxon>
        <taxon>Bacillales</taxon>
        <taxon>Bacillaceae</taxon>
        <taxon>Salisediminibacterium</taxon>
    </lineage>
</organism>
<dbReference type="KEGG" id="bse:Bsel_2624"/>
<evidence type="ECO:0000313" key="2">
    <source>
        <dbReference type="Proteomes" id="UP000000271"/>
    </source>
</evidence>
<proteinExistence type="predicted"/>
<keyword evidence="2" id="KW-1185">Reference proteome</keyword>
<sequence length="60" mass="6855">MDQKKADIQNCSVIVIVKGCIFKYVPCKGALIHFPSDICFTPKHSMINRIRIPKIVDQPR</sequence>
<accession>D6XXT1</accession>
<protein>
    <submittedName>
        <fullName evidence="1">Uncharacterized protein</fullName>
    </submittedName>
</protein>
<dbReference type="EMBL" id="CP001791">
    <property type="protein sequence ID" value="ADI00124.1"/>
    <property type="molecule type" value="Genomic_DNA"/>
</dbReference>
<name>D6XXT1_BACIE</name>